<dbReference type="GO" id="GO:0046316">
    <property type="term" value="F:gluconokinase activity"/>
    <property type="evidence" value="ECO:0007669"/>
    <property type="project" value="UniProtKB-EC"/>
</dbReference>
<dbReference type="FunFam" id="3.40.50.300:FF:000522">
    <property type="entry name" value="Gluconokinase"/>
    <property type="match status" value="1"/>
</dbReference>
<dbReference type="GO" id="GO:0005524">
    <property type="term" value="F:ATP binding"/>
    <property type="evidence" value="ECO:0007669"/>
    <property type="project" value="UniProtKB-KW"/>
</dbReference>
<evidence type="ECO:0000256" key="7">
    <source>
        <dbReference type="ARBA" id="ARBA00022840"/>
    </source>
</evidence>
<name>A0A2R8A6S6_9RHOB</name>
<sequence>MTDQLYIVMGVSGCGKSSIGQAFAADMDLVFHDGDDLHPQANIEKMSRGEALDDADRWPWLDLIGAALKDGSAQVIACSALKRSYRERIAKGAGRPVTFLYLQGSKALLTERMSHREGHFMPVKLLETQLATLEEPQTDERAIAVSIAASPDEIVASIREELQGRFA</sequence>
<gene>
    <name evidence="11" type="ORF">POI8812_00246</name>
</gene>
<dbReference type="AlphaFoldDB" id="A0A2R8A6S6"/>
<dbReference type="InterPro" id="IPR006001">
    <property type="entry name" value="Therm_gnt_kin"/>
</dbReference>
<keyword evidence="5 10" id="KW-0547">Nucleotide-binding</keyword>
<comment type="similarity">
    <text evidence="2 10">Belongs to the gluconokinase GntK/GntV family.</text>
</comment>
<dbReference type="Proteomes" id="UP000244932">
    <property type="component" value="Unassembled WGS sequence"/>
</dbReference>
<keyword evidence="7 10" id="KW-0067">ATP-binding</keyword>
<evidence type="ECO:0000256" key="10">
    <source>
        <dbReference type="RuleBase" id="RU363066"/>
    </source>
</evidence>
<dbReference type="Gene3D" id="3.40.50.300">
    <property type="entry name" value="P-loop containing nucleotide triphosphate hydrolases"/>
    <property type="match status" value="1"/>
</dbReference>
<proteinExistence type="inferred from homology"/>
<evidence type="ECO:0000256" key="1">
    <source>
        <dbReference type="ARBA" id="ARBA00004761"/>
    </source>
</evidence>
<dbReference type="PANTHER" id="PTHR43442:SF3">
    <property type="entry name" value="GLUCONOKINASE-RELATED"/>
    <property type="match status" value="1"/>
</dbReference>
<evidence type="ECO:0000313" key="12">
    <source>
        <dbReference type="Proteomes" id="UP000244932"/>
    </source>
</evidence>
<evidence type="ECO:0000256" key="6">
    <source>
        <dbReference type="ARBA" id="ARBA00022777"/>
    </source>
</evidence>
<dbReference type="NCBIfam" id="TIGR01313">
    <property type="entry name" value="therm_gnt_kin"/>
    <property type="match status" value="1"/>
</dbReference>
<keyword evidence="4 10" id="KW-0808">Transferase</keyword>
<dbReference type="EMBL" id="OMKW01000001">
    <property type="protein sequence ID" value="SPF27951.1"/>
    <property type="molecule type" value="Genomic_DNA"/>
</dbReference>
<dbReference type="RefSeq" id="WP_245895182.1">
    <property type="nucleotide sequence ID" value="NZ_OMKW01000001.1"/>
</dbReference>
<evidence type="ECO:0000256" key="4">
    <source>
        <dbReference type="ARBA" id="ARBA00022679"/>
    </source>
</evidence>
<dbReference type="Pfam" id="PF13671">
    <property type="entry name" value="AAA_33"/>
    <property type="match status" value="1"/>
</dbReference>
<comment type="pathway">
    <text evidence="1">Carbohydrate acid metabolism.</text>
</comment>
<dbReference type="GO" id="GO:0019521">
    <property type="term" value="P:D-gluconate metabolic process"/>
    <property type="evidence" value="ECO:0007669"/>
    <property type="project" value="UniProtKB-KW"/>
</dbReference>
<organism evidence="11 12">
    <name type="scientific">Pontivivens insulae</name>
    <dbReference type="NCBI Taxonomy" id="1639689"/>
    <lineage>
        <taxon>Bacteria</taxon>
        <taxon>Pseudomonadati</taxon>
        <taxon>Pseudomonadota</taxon>
        <taxon>Alphaproteobacteria</taxon>
        <taxon>Rhodobacterales</taxon>
        <taxon>Paracoccaceae</taxon>
        <taxon>Pontivivens</taxon>
    </lineage>
</organism>
<accession>A0A2R8A6S6</accession>
<evidence type="ECO:0000256" key="3">
    <source>
        <dbReference type="ARBA" id="ARBA00012054"/>
    </source>
</evidence>
<keyword evidence="6 10" id="KW-0418">Kinase</keyword>
<reference evidence="11 12" key="1">
    <citation type="submission" date="2018-03" db="EMBL/GenBank/DDBJ databases">
        <authorList>
            <person name="Keele B.F."/>
        </authorList>
    </citation>
    <scope>NUCLEOTIDE SEQUENCE [LARGE SCALE GENOMIC DNA]</scope>
    <source>
        <strain evidence="11 12">CeCT 8812</strain>
    </source>
</reference>
<dbReference type="EC" id="2.7.1.12" evidence="3 10"/>
<evidence type="ECO:0000313" key="11">
    <source>
        <dbReference type="EMBL" id="SPF27951.1"/>
    </source>
</evidence>
<dbReference type="CDD" id="cd02021">
    <property type="entry name" value="GntK"/>
    <property type="match status" value="1"/>
</dbReference>
<dbReference type="InterPro" id="IPR027417">
    <property type="entry name" value="P-loop_NTPase"/>
</dbReference>
<keyword evidence="12" id="KW-1185">Reference proteome</keyword>
<evidence type="ECO:0000256" key="9">
    <source>
        <dbReference type="ARBA" id="ARBA00048090"/>
    </source>
</evidence>
<evidence type="ECO:0000256" key="8">
    <source>
        <dbReference type="ARBA" id="ARBA00023064"/>
    </source>
</evidence>
<dbReference type="SUPFAM" id="SSF52540">
    <property type="entry name" value="P-loop containing nucleoside triphosphate hydrolases"/>
    <property type="match status" value="1"/>
</dbReference>
<evidence type="ECO:0000256" key="5">
    <source>
        <dbReference type="ARBA" id="ARBA00022741"/>
    </source>
</evidence>
<comment type="catalytic activity">
    <reaction evidence="9 10">
        <text>D-gluconate + ATP = 6-phospho-D-gluconate + ADP + H(+)</text>
        <dbReference type="Rhea" id="RHEA:19433"/>
        <dbReference type="ChEBI" id="CHEBI:15378"/>
        <dbReference type="ChEBI" id="CHEBI:18391"/>
        <dbReference type="ChEBI" id="CHEBI:30616"/>
        <dbReference type="ChEBI" id="CHEBI:58759"/>
        <dbReference type="ChEBI" id="CHEBI:456216"/>
        <dbReference type="EC" id="2.7.1.12"/>
    </reaction>
</comment>
<keyword evidence="8" id="KW-0311">Gluconate utilization</keyword>
<protein>
    <recommendedName>
        <fullName evidence="3 10">Gluconokinase</fullName>
        <ecNumber evidence="3 10">2.7.1.12</ecNumber>
    </recommendedName>
</protein>
<dbReference type="GO" id="GO:0005737">
    <property type="term" value="C:cytoplasm"/>
    <property type="evidence" value="ECO:0007669"/>
    <property type="project" value="TreeGrafter"/>
</dbReference>
<evidence type="ECO:0000256" key="2">
    <source>
        <dbReference type="ARBA" id="ARBA00008420"/>
    </source>
</evidence>
<dbReference type="PANTHER" id="PTHR43442">
    <property type="entry name" value="GLUCONOKINASE-RELATED"/>
    <property type="match status" value="1"/>
</dbReference>